<dbReference type="GO" id="GO:0006629">
    <property type="term" value="P:lipid metabolic process"/>
    <property type="evidence" value="ECO:0007669"/>
    <property type="project" value="InterPro"/>
</dbReference>
<keyword evidence="2" id="KW-0378">Hydrolase</keyword>
<evidence type="ECO:0000256" key="3">
    <source>
        <dbReference type="SAM" id="SignalP"/>
    </source>
</evidence>
<dbReference type="EC" id="3.1.1.3" evidence="1"/>
<keyword evidence="3" id="KW-0732">Signal</keyword>
<dbReference type="InterPro" id="IPR029058">
    <property type="entry name" value="AB_hydrolase_fold"/>
</dbReference>
<dbReference type="OrthoDB" id="406844at2759"/>
<accession>A0A1G4KCH4</accession>
<feature type="domain" description="Fungal lipase-type" evidence="4">
    <location>
        <begin position="166"/>
        <end position="330"/>
    </location>
</feature>
<dbReference type="Gene3D" id="3.40.50.1820">
    <property type="entry name" value="alpha/beta hydrolase"/>
    <property type="match status" value="1"/>
</dbReference>
<evidence type="ECO:0000256" key="2">
    <source>
        <dbReference type="ARBA" id="ARBA00022801"/>
    </source>
</evidence>
<dbReference type="AlphaFoldDB" id="A0A1G4KCH4"/>
<dbReference type="STRING" id="1230905.A0A1G4KCH4"/>
<dbReference type="PANTHER" id="PTHR46640:SF3">
    <property type="entry name" value="LIPASE LIH1-RELATED"/>
    <property type="match status" value="1"/>
</dbReference>
<dbReference type="EMBL" id="LT598469">
    <property type="protein sequence ID" value="SCV02067.1"/>
    <property type="molecule type" value="Genomic_DNA"/>
</dbReference>
<dbReference type="Proteomes" id="UP000191024">
    <property type="component" value="Chromosome G"/>
</dbReference>
<evidence type="ECO:0000313" key="6">
    <source>
        <dbReference type="Proteomes" id="UP000191024"/>
    </source>
</evidence>
<dbReference type="Pfam" id="PF01764">
    <property type="entry name" value="Lipase_3"/>
    <property type="match status" value="1"/>
</dbReference>
<feature type="signal peptide" evidence="3">
    <location>
        <begin position="1"/>
        <end position="19"/>
    </location>
</feature>
<evidence type="ECO:0000259" key="4">
    <source>
        <dbReference type="Pfam" id="PF01764"/>
    </source>
</evidence>
<evidence type="ECO:0000256" key="1">
    <source>
        <dbReference type="ARBA" id="ARBA00013279"/>
    </source>
</evidence>
<gene>
    <name evidence="5" type="ORF">LAMI_0G15588G</name>
</gene>
<sequence>MVTRGSILLAFGLTKFIQAYEDPQHRSIVVVQDNSVIVSNGFVGISTGIPDLAAQDPFDTSFKTSYGKPYEETTKSQVPGISDLVYERLVYFSKICALTYCIERNELVCYKSFAEGGCPPRLKFCSNEEDNFGIWRTRVELVLLAEKGELGTGYIAVDHERRVVMLAFRGSSTRQDWLSDLLIYPAEYLPSSIEFYNEWVSTGKIKPCDNCMVHRGFHIFLKTLSAQFFDHVESVSLSFPDYKLVITGHSLGAALATLAGIELKLRGYDPLVLTYASPHIFNYDLSVWVDELFGTHDIHQNSMKSGLVEFTRGYFRVIHMQDYITMVPPFYEPAGLEIFVKKLHLPHNKEDVIYRGPKLHRETETDFQSVREDVALTGHGQGHSILGPIEQWLHMYEHRAYFILINTCDDF</sequence>
<organism evidence="5 6">
    <name type="scientific">Lachancea mirantina</name>
    <dbReference type="NCBI Taxonomy" id="1230905"/>
    <lineage>
        <taxon>Eukaryota</taxon>
        <taxon>Fungi</taxon>
        <taxon>Dikarya</taxon>
        <taxon>Ascomycota</taxon>
        <taxon>Saccharomycotina</taxon>
        <taxon>Saccharomycetes</taxon>
        <taxon>Saccharomycetales</taxon>
        <taxon>Saccharomycetaceae</taxon>
        <taxon>Lachancea</taxon>
    </lineage>
</organism>
<feature type="chain" id="PRO_5009236482" description="triacylglycerol lipase" evidence="3">
    <location>
        <begin position="20"/>
        <end position="411"/>
    </location>
</feature>
<name>A0A1G4KCH4_9SACH</name>
<dbReference type="CDD" id="cd00519">
    <property type="entry name" value="Lipase_3"/>
    <property type="match status" value="1"/>
</dbReference>
<dbReference type="SUPFAM" id="SSF53474">
    <property type="entry name" value="alpha/beta-Hydrolases"/>
    <property type="match status" value="1"/>
</dbReference>
<dbReference type="InterPro" id="IPR051299">
    <property type="entry name" value="AB_hydrolase_lip/est"/>
</dbReference>
<protein>
    <recommendedName>
        <fullName evidence="1">triacylglycerol lipase</fullName>
        <ecNumber evidence="1">3.1.1.3</ecNumber>
    </recommendedName>
</protein>
<dbReference type="PANTHER" id="PTHR46640">
    <property type="entry name" value="TRIACYLGLYCEROL LIPASE, PUTATIVE (AFU_ORTHOLOGUE AFUA_6G06510)-RELATED"/>
    <property type="match status" value="1"/>
</dbReference>
<reference evidence="5 6" key="1">
    <citation type="submission" date="2016-03" db="EMBL/GenBank/DDBJ databases">
        <authorList>
            <person name="Devillers H."/>
        </authorList>
    </citation>
    <scope>NUCLEOTIDE SEQUENCE [LARGE SCALE GENOMIC DNA]</scope>
    <source>
        <strain evidence="5">CBS 11717</strain>
    </source>
</reference>
<evidence type="ECO:0000313" key="5">
    <source>
        <dbReference type="EMBL" id="SCV02067.1"/>
    </source>
</evidence>
<dbReference type="GO" id="GO:0004806">
    <property type="term" value="F:triacylglycerol lipase activity"/>
    <property type="evidence" value="ECO:0007669"/>
    <property type="project" value="UniProtKB-EC"/>
</dbReference>
<proteinExistence type="predicted"/>
<keyword evidence="6" id="KW-1185">Reference proteome</keyword>
<dbReference type="InterPro" id="IPR002921">
    <property type="entry name" value="Fungal_lipase-type"/>
</dbReference>